<dbReference type="OrthoDB" id="407198at2759"/>
<organism evidence="5 6">
    <name type="scientific">Rhodotorula diobovata</name>
    <dbReference type="NCBI Taxonomy" id="5288"/>
    <lineage>
        <taxon>Eukaryota</taxon>
        <taxon>Fungi</taxon>
        <taxon>Dikarya</taxon>
        <taxon>Basidiomycota</taxon>
        <taxon>Pucciniomycotina</taxon>
        <taxon>Microbotryomycetes</taxon>
        <taxon>Sporidiobolales</taxon>
        <taxon>Sporidiobolaceae</taxon>
        <taxon>Rhodotorula</taxon>
    </lineage>
</organism>
<dbReference type="AlphaFoldDB" id="A0A5C5FTS5"/>
<keyword evidence="3" id="KW-0862">Zinc</keyword>
<proteinExistence type="predicted"/>
<dbReference type="InterPro" id="IPR002893">
    <property type="entry name" value="Znf_MYND"/>
</dbReference>
<dbReference type="GO" id="GO:0008270">
    <property type="term" value="F:zinc ion binding"/>
    <property type="evidence" value="ECO:0007669"/>
    <property type="project" value="UniProtKB-KW"/>
</dbReference>
<protein>
    <recommendedName>
        <fullName evidence="4">MYND-type domain-containing protein</fullName>
    </recommendedName>
</protein>
<feature type="domain" description="MYND-type" evidence="4">
    <location>
        <begin position="14"/>
        <end position="54"/>
    </location>
</feature>
<keyword evidence="2" id="KW-0863">Zinc-finger</keyword>
<comment type="caution">
    <text evidence="5">The sequence shown here is derived from an EMBL/GenBank/DDBJ whole genome shotgun (WGS) entry which is preliminary data.</text>
</comment>
<evidence type="ECO:0000313" key="6">
    <source>
        <dbReference type="Proteomes" id="UP000311382"/>
    </source>
</evidence>
<dbReference type="Proteomes" id="UP000311382">
    <property type="component" value="Unassembled WGS sequence"/>
</dbReference>
<dbReference type="SUPFAM" id="SSF144232">
    <property type="entry name" value="HIT/MYND zinc finger-like"/>
    <property type="match status" value="1"/>
</dbReference>
<evidence type="ECO:0000256" key="1">
    <source>
        <dbReference type="ARBA" id="ARBA00022723"/>
    </source>
</evidence>
<dbReference type="EMBL" id="SOZI01000090">
    <property type="protein sequence ID" value="TNY19612.1"/>
    <property type="molecule type" value="Genomic_DNA"/>
</dbReference>
<name>A0A5C5FTS5_9BASI</name>
<accession>A0A5C5FTS5</accession>
<evidence type="ECO:0000256" key="3">
    <source>
        <dbReference type="ARBA" id="ARBA00022833"/>
    </source>
</evidence>
<reference evidence="5 6" key="1">
    <citation type="submission" date="2019-03" db="EMBL/GenBank/DDBJ databases">
        <title>Rhodosporidium diobovatum UCD-FST 08-225 genome sequencing, assembly, and annotation.</title>
        <authorList>
            <person name="Fakankun I.U."/>
            <person name="Fristensky B."/>
            <person name="Levin D.B."/>
        </authorList>
    </citation>
    <scope>NUCLEOTIDE SEQUENCE [LARGE SCALE GENOMIC DNA]</scope>
    <source>
        <strain evidence="5 6">UCD-FST 08-225</strain>
    </source>
</reference>
<keyword evidence="6" id="KW-1185">Reference proteome</keyword>
<dbReference type="Pfam" id="PF01753">
    <property type="entry name" value="zf-MYND"/>
    <property type="match status" value="1"/>
</dbReference>
<evidence type="ECO:0000259" key="4">
    <source>
        <dbReference type="Pfam" id="PF01753"/>
    </source>
</evidence>
<keyword evidence="1" id="KW-0479">Metal-binding</keyword>
<gene>
    <name evidence="5" type="ORF">DMC30DRAFT_447796</name>
</gene>
<sequence>MERLTNSRHGETQCAVCRAPTAKKCMPCARVGTDLYLCSAEHQKLVWPAHKLVCGKPGFSPPVLSQDELRELDQFADVRVLFDTTALGDIMFKRPPEGSNEGRTVRQQCHDMCPMPLDDLVFALNSGIMKQPVWMWSLGLTALRFSIYAAKNTRGRALPLGNTSDAPFEETMAPFEHQLLIFCQFVQLKAENKSPVGYSDTYIFRALETALILLYDALAFDSSDKAFCLAGLLTWHVHVVIRIAVRARMSSTKFVVDQCYLNTQPCSCCLDGCDHLS</sequence>
<dbReference type="Gene3D" id="6.10.140.2220">
    <property type="match status" value="1"/>
</dbReference>
<evidence type="ECO:0000256" key="2">
    <source>
        <dbReference type="ARBA" id="ARBA00022771"/>
    </source>
</evidence>
<evidence type="ECO:0000313" key="5">
    <source>
        <dbReference type="EMBL" id="TNY19612.1"/>
    </source>
</evidence>